<protein>
    <recommendedName>
        <fullName evidence="9">Protein YIF1</fullName>
    </recommendedName>
</protein>
<feature type="compositionally biased region" description="Low complexity" evidence="10">
    <location>
        <begin position="43"/>
        <end position="54"/>
    </location>
</feature>
<comment type="function">
    <text evidence="9">Has a role in transport between endoplasmic reticulum and Golgi.</text>
</comment>
<evidence type="ECO:0000256" key="8">
    <source>
        <dbReference type="ARBA" id="ARBA00023136"/>
    </source>
</evidence>
<evidence type="ECO:0000313" key="12">
    <source>
        <dbReference type="Proteomes" id="UP000799291"/>
    </source>
</evidence>
<feature type="transmembrane region" description="Helical" evidence="9">
    <location>
        <begin position="314"/>
        <end position="332"/>
    </location>
</feature>
<keyword evidence="2 9" id="KW-0813">Transport</keyword>
<keyword evidence="3 9" id="KW-0812">Transmembrane</keyword>
<comment type="subcellular location">
    <subcellularLocation>
        <location evidence="9">Endoplasmic reticulum membrane</location>
        <topology evidence="9">Multi-pass membrane protein</topology>
    </subcellularLocation>
    <subcellularLocation>
        <location evidence="9">Golgi apparatus membrane</location>
        <topology evidence="9">Multi-pass membrane protein</topology>
    </subcellularLocation>
</comment>
<evidence type="ECO:0000256" key="9">
    <source>
        <dbReference type="RuleBase" id="RU368073"/>
    </source>
</evidence>
<dbReference type="Pfam" id="PF03878">
    <property type="entry name" value="YIF1"/>
    <property type="match status" value="1"/>
</dbReference>
<dbReference type="EMBL" id="MU005572">
    <property type="protein sequence ID" value="KAF2689458.1"/>
    <property type="molecule type" value="Genomic_DNA"/>
</dbReference>
<gene>
    <name evidence="11" type="ORF">K458DRAFT_358235</name>
</gene>
<dbReference type="PANTHER" id="PTHR14083">
    <property type="entry name" value="YIP1 INTERACTING FACTOR HOMOLOG YIF1 PROTEIN"/>
    <property type="match status" value="1"/>
</dbReference>
<evidence type="ECO:0000256" key="5">
    <source>
        <dbReference type="ARBA" id="ARBA00022927"/>
    </source>
</evidence>
<keyword evidence="5 9" id="KW-0653">Protein transport</keyword>
<dbReference type="Proteomes" id="UP000799291">
    <property type="component" value="Unassembled WGS sequence"/>
</dbReference>
<organism evidence="11 12">
    <name type="scientific">Lentithecium fluviatile CBS 122367</name>
    <dbReference type="NCBI Taxonomy" id="1168545"/>
    <lineage>
        <taxon>Eukaryota</taxon>
        <taxon>Fungi</taxon>
        <taxon>Dikarya</taxon>
        <taxon>Ascomycota</taxon>
        <taxon>Pezizomycotina</taxon>
        <taxon>Dothideomycetes</taxon>
        <taxon>Pleosporomycetidae</taxon>
        <taxon>Pleosporales</taxon>
        <taxon>Massarineae</taxon>
        <taxon>Lentitheciaceae</taxon>
        <taxon>Lentithecium</taxon>
    </lineage>
</organism>
<feature type="compositionally biased region" description="Pro residues" evidence="10">
    <location>
        <begin position="32"/>
        <end position="42"/>
    </location>
</feature>
<evidence type="ECO:0000313" key="11">
    <source>
        <dbReference type="EMBL" id="KAF2689458.1"/>
    </source>
</evidence>
<reference evidence="11" key="1">
    <citation type="journal article" date="2020" name="Stud. Mycol.">
        <title>101 Dothideomycetes genomes: a test case for predicting lifestyles and emergence of pathogens.</title>
        <authorList>
            <person name="Haridas S."/>
            <person name="Albert R."/>
            <person name="Binder M."/>
            <person name="Bloem J."/>
            <person name="Labutti K."/>
            <person name="Salamov A."/>
            <person name="Andreopoulos B."/>
            <person name="Baker S."/>
            <person name="Barry K."/>
            <person name="Bills G."/>
            <person name="Bluhm B."/>
            <person name="Cannon C."/>
            <person name="Castanera R."/>
            <person name="Culley D."/>
            <person name="Daum C."/>
            <person name="Ezra D."/>
            <person name="Gonzalez J."/>
            <person name="Henrissat B."/>
            <person name="Kuo A."/>
            <person name="Liang C."/>
            <person name="Lipzen A."/>
            <person name="Lutzoni F."/>
            <person name="Magnuson J."/>
            <person name="Mondo S."/>
            <person name="Nolan M."/>
            <person name="Ohm R."/>
            <person name="Pangilinan J."/>
            <person name="Park H.-J."/>
            <person name="Ramirez L."/>
            <person name="Alfaro M."/>
            <person name="Sun H."/>
            <person name="Tritt A."/>
            <person name="Yoshinaga Y."/>
            <person name="Zwiers L.-H."/>
            <person name="Turgeon B."/>
            <person name="Goodwin S."/>
            <person name="Spatafora J."/>
            <person name="Crous P."/>
            <person name="Grigoriev I."/>
        </authorList>
    </citation>
    <scope>NUCLEOTIDE SEQUENCE</scope>
    <source>
        <strain evidence="11">CBS 122367</strain>
    </source>
</reference>
<evidence type="ECO:0000256" key="2">
    <source>
        <dbReference type="ARBA" id="ARBA00022448"/>
    </source>
</evidence>
<evidence type="ECO:0000256" key="3">
    <source>
        <dbReference type="ARBA" id="ARBA00022692"/>
    </source>
</evidence>
<evidence type="ECO:0000256" key="4">
    <source>
        <dbReference type="ARBA" id="ARBA00022824"/>
    </source>
</evidence>
<evidence type="ECO:0000256" key="10">
    <source>
        <dbReference type="SAM" id="MobiDB-lite"/>
    </source>
</evidence>
<feature type="transmembrane region" description="Helical" evidence="9">
    <location>
        <begin position="227"/>
        <end position="248"/>
    </location>
</feature>
<keyword evidence="6 9" id="KW-1133">Transmembrane helix</keyword>
<evidence type="ECO:0000256" key="1">
    <source>
        <dbReference type="ARBA" id="ARBA00009727"/>
    </source>
</evidence>
<proteinExistence type="inferred from homology"/>
<dbReference type="AlphaFoldDB" id="A0A6G1JG93"/>
<dbReference type="GO" id="GO:0015031">
    <property type="term" value="P:protein transport"/>
    <property type="evidence" value="ECO:0007669"/>
    <property type="project" value="UniProtKB-KW"/>
</dbReference>
<feature type="transmembrane region" description="Helical" evidence="9">
    <location>
        <begin position="193"/>
        <end position="215"/>
    </location>
</feature>
<keyword evidence="7 9" id="KW-0333">Golgi apparatus</keyword>
<name>A0A6G1JG93_9PLEO</name>
<sequence length="333" mass="36700">MQRPQYANMPPAHSPPLHHPVPQHVSTVPQLRSPPPPQPPSQPQSGYGYAQQGGAPPGQPGAGGYNMPPAFGGFINDPTAQLGFQMGRSAVGAGQAYVEQNFGRFISVAALKHYFNVTNSYVANKLYIVLAPWWHRPWSRAQRMSSNPQDTYYLPPREDLNSPDMYIPMMALVTYIVLSTLLAGLRGAFHPELLGYTATTAISVMLLEILTIKAGTFVLNISSSSQLLDLVAYSGYKFVGVIVSLLLSSLCSHLNFGGSWISWGVFLYCFFANAFFLLRSLRYVLLPDESGQGVGGGAAGYTVARSQRRWRTQFLFIYSYPIQFAFMLWLSSV</sequence>
<keyword evidence="8 9" id="KW-0472">Membrane</keyword>
<feature type="transmembrane region" description="Helical" evidence="9">
    <location>
        <begin position="166"/>
        <end position="187"/>
    </location>
</feature>
<dbReference type="GO" id="GO:0005789">
    <property type="term" value="C:endoplasmic reticulum membrane"/>
    <property type="evidence" value="ECO:0007669"/>
    <property type="project" value="UniProtKB-SubCell"/>
</dbReference>
<dbReference type="OrthoDB" id="337750at2759"/>
<dbReference type="GO" id="GO:0005793">
    <property type="term" value="C:endoplasmic reticulum-Golgi intermediate compartment"/>
    <property type="evidence" value="ECO:0007669"/>
    <property type="project" value="UniProtKB-UniRule"/>
</dbReference>
<evidence type="ECO:0000256" key="7">
    <source>
        <dbReference type="ARBA" id="ARBA00023034"/>
    </source>
</evidence>
<keyword evidence="4 9" id="KW-0256">Endoplasmic reticulum</keyword>
<feature type="transmembrane region" description="Helical" evidence="9">
    <location>
        <begin position="260"/>
        <end position="278"/>
    </location>
</feature>
<dbReference type="PANTHER" id="PTHR14083:SF0">
    <property type="entry name" value="YIP1D-INTERACTING FACTOR 1, ISOFORM C"/>
    <property type="match status" value="1"/>
</dbReference>
<keyword evidence="12" id="KW-1185">Reference proteome</keyword>
<feature type="region of interest" description="Disordered" evidence="10">
    <location>
        <begin position="1"/>
        <end position="70"/>
    </location>
</feature>
<dbReference type="GO" id="GO:0030134">
    <property type="term" value="C:COPII-coated ER to Golgi transport vesicle"/>
    <property type="evidence" value="ECO:0007669"/>
    <property type="project" value="TreeGrafter"/>
</dbReference>
<accession>A0A6G1JG93</accession>
<evidence type="ECO:0000256" key="6">
    <source>
        <dbReference type="ARBA" id="ARBA00022989"/>
    </source>
</evidence>
<dbReference type="InterPro" id="IPR005578">
    <property type="entry name" value="Yif1_fam"/>
</dbReference>
<dbReference type="GO" id="GO:0006888">
    <property type="term" value="P:endoplasmic reticulum to Golgi vesicle-mediated transport"/>
    <property type="evidence" value="ECO:0007669"/>
    <property type="project" value="UniProtKB-UniRule"/>
</dbReference>
<dbReference type="GO" id="GO:0000139">
    <property type="term" value="C:Golgi membrane"/>
    <property type="evidence" value="ECO:0007669"/>
    <property type="project" value="UniProtKB-SubCell"/>
</dbReference>
<comment type="similarity">
    <text evidence="1 9">Belongs to the YIF1 family.</text>
</comment>